<sequence length="387" mass="42679">MRRAVLILALIVWAAPLRAQSGTPPTSGGPTPGDSTAAPPPIPIATPTAPDFPRGRISGYAFGDYYYNVTGDPTHLYNGSGQDADKVNIDNSSASQIGRDLNGLQIRRIYFQLDNDLTIRVATRFRLEADSKSLTSDGKIGVAVRTAYVQVKSLFTRSDLYLGLLATPIWENSEEFWQYRSIEKTIADFRGLGGSMDLGAEVKGFADPDHHIGYAVMVGDGTGQKPEDNRYKKFYVTLPVRFGDLRIEPFVDYEGGYNGTEKATFKTFAGCEFKQGAVGVEAVDRVNHRPAGNQEPRGVSVFARVTNGATVAGFARLDVWNSDHRLADRVDSKLWIAGLDWQPVRDVHIMPNVEATQFIRRGTAAPPAHHDAQARITFYYRYSRPQS</sequence>
<gene>
    <name evidence="3" type="ORF">HY076_09125</name>
</gene>
<feature type="signal peptide" evidence="2">
    <location>
        <begin position="1"/>
        <end position="19"/>
    </location>
</feature>
<dbReference type="Proteomes" id="UP000807850">
    <property type="component" value="Unassembled WGS sequence"/>
</dbReference>
<keyword evidence="2" id="KW-0732">Signal</keyword>
<dbReference type="AlphaFoldDB" id="A0A9D6LA75"/>
<evidence type="ECO:0000256" key="2">
    <source>
        <dbReference type="SAM" id="SignalP"/>
    </source>
</evidence>
<feature type="compositionally biased region" description="Low complexity" evidence="1">
    <location>
        <begin position="20"/>
        <end position="37"/>
    </location>
</feature>
<proteinExistence type="predicted"/>
<feature type="chain" id="PRO_5038933025" description="Porin" evidence="2">
    <location>
        <begin position="20"/>
        <end position="387"/>
    </location>
</feature>
<feature type="region of interest" description="Disordered" evidence="1">
    <location>
        <begin position="20"/>
        <end position="50"/>
    </location>
</feature>
<protein>
    <recommendedName>
        <fullName evidence="5">Porin</fullName>
    </recommendedName>
</protein>
<dbReference type="EMBL" id="JACQAY010000301">
    <property type="protein sequence ID" value="MBI3540420.1"/>
    <property type="molecule type" value="Genomic_DNA"/>
</dbReference>
<evidence type="ECO:0008006" key="5">
    <source>
        <dbReference type="Google" id="ProtNLM"/>
    </source>
</evidence>
<name>A0A9D6LA75_UNCEI</name>
<evidence type="ECO:0000313" key="3">
    <source>
        <dbReference type="EMBL" id="MBI3540420.1"/>
    </source>
</evidence>
<accession>A0A9D6LA75</accession>
<comment type="caution">
    <text evidence="3">The sequence shown here is derived from an EMBL/GenBank/DDBJ whole genome shotgun (WGS) entry which is preliminary data.</text>
</comment>
<reference evidence="3" key="1">
    <citation type="submission" date="2020-07" db="EMBL/GenBank/DDBJ databases">
        <title>Huge and variable diversity of episymbiotic CPR bacteria and DPANN archaea in groundwater ecosystems.</title>
        <authorList>
            <person name="He C.Y."/>
            <person name="Keren R."/>
            <person name="Whittaker M."/>
            <person name="Farag I.F."/>
            <person name="Doudna J."/>
            <person name="Cate J.H.D."/>
            <person name="Banfield J.F."/>
        </authorList>
    </citation>
    <scope>NUCLEOTIDE SEQUENCE</scope>
    <source>
        <strain evidence="3">NC_groundwater_928_Pr1_S-0.2um_72_17</strain>
    </source>
</reference>
<evidence type="ECO:0000256" key="1">
    <source>
        <dbReference type="SAM" id="MobiDB-lite"/>
    </source>
</evidence>
<evidence type="ECO:0000313" key="4">
    <source>
        <dbReference type="Proteomes" id="UP000807850"/>
    </source>
</evidence>
<organism evidence="3 4">
    <name type="scientific">Eiseniibacteriota bacterium</name>
    <dbReference type="NCBI Taxonomy" id="2212470"/>
    <lineage>
        <taxon>Bacteria</taxon>
        <taxon>Candidatus Eiseniibacteriota</taxon>
    </lineage>
</organism>